<name>A0ABZ2FD64_9MICO</name>
<keyword evidence="3" id="KW-0378">Hydrolase</keyword>
<feature type="compositionally biased region" description="Pro residues" evidence="1">
    <location>
        <begin position="33"/>
        <end position="56"/>
    </location>
</feature>
<feature type="compositionally biased region" description="Pro residues" evidence="1">
    <location>
        <begin position="1"/>
        <end position="25"/>
    </location>
</feature>
<dbReference type="EMBL" id="CP104874">
    <property type="protein sequence ID" value="WWF04463.1"/>
    <property type="molecule type" value="Genomic_DNA"/>
</dbReference>
<dbReference type="Proteomes" id="UP001381003">
    <property type="component" value="Chromosome"/>
</dbReference>
<evidence type="ECO:0000313" key="4">
    <source>
        <dbReference type="Proteomes" id="UP001381003"/>
    </source>
</evidence>
<protein>
    <submittedName>
        <fullName evidence="3">PrsW family intramembrane metalloprotease</fullName>
    </submittedName>
</protein>
<dbReference type="RefSeq" id="WP_338537819.1">
    <property type="nucleotide sequence ID" value="NZ_CP104874.1"/>
</dbReference>
<keyword evidence="2" id="KW-0812">Transmembrane</keyword>
<keyword evidence="4" id="KW-1185">Reference proteome</keyword>
<feature type="transmembrane region" description="Helical" evidence="2">
    <location>
        <begin position="300"/>
        <end position="320"/>
    </location>
</feature>
<dbReference type="GO" id="GO:0008237">
    <property type="term" value="F:metallopeptidase activity"/>
    <property type="evidence" value="ECO:0007669"/>
    <property type="project" value="UniProtKB-KW"/>
</dbReference>
<dbReference type="InterPro" id="IPR026898">
    <property type="entry name" value="PrsW"/>
</dbReference>
<evidence type="ECO:0000256" key="2">
    <source>
        <dbReference type="SAM" id="Phobius"/>
    </source>
</evidence>
<accession>A0ABZ2FD64</accession>
<feature type="transmembrane region" description="Helical" evidence="2">
    <location>
        <begin position="370"/>
        <end position="389"/>
    </location>
</feature>
<feature type="transmembrane region" description="Helical" evidence="2">
    <location>
        <begin position="395"/>
        <end position="418"/>
    </location>
</feature>
<feature type="transmembrane region" description="Helical" evidence="2">
    <location>
        <begin position="163"/>
        <end position="184"/>
    </location>
</feature>
<feature type="region of interest" description="Disordered" evidence="1">
    <location>
        <begin position="1"/>
        <end position="78"/>
    </location>
</feature>
<reference evidence="3 4" key="1">
    <citation type="submission" date="2022-09" db="EMBL/GenBank/DDBJ databases">
        <title>Complete genome sequence of Janibacter terrae strain COS04-44, PCL-degrading bacteria isolated from oil spilled coast.</title>
        <authorList>
            <person name="Park H."/>
            <person name="Kim J.Y."/>
            <person name="An S.H."/>
            <person name="Lee C.M."/>
            <person name="Weon H.-Y."/>
        </authorList>
    </citation>
    <scope>NUCLEOTIDE SEQUENCE [LARGE SCALE GENOMIC DNA]</scope>
    <source>
        <strain evidence="3 4">COS04-44</strain>
    </source>
</reference>
<evidence type="ECO:0000256" key="1">
    <source>
        <dbReference type="SAM" id="MobiDB-lite"/>
    </source>
</evidence>
<keyword evidence="3" id="KW-0645">Protease</keyword>
<dbReference type="Pfam" id="PF13367">
    <property type="entry name" value="PrsW-protease"/>
    <property type="match status" value="1"/>
</dbReference>
<feature type="transmembrane region" description="Helical" evidence="2">
    <location>
        <begin position="224"/>
        <end position="243"/>
    </location>
</feature>
<dbReference type="PANTHER" id="PTHR36844:SF1">
    <property type="entry name" value="PROTEASE PRSW"/>
    <property type="match status" value="1"/>
</dbReference>
<dbReference type="PANTHER" id="PTHR36844">
    <property type="entry name" value="PROTEASE PRSW"/>
    <property type="match status" value="1"/>
</dbReference>
<feature type="transmembrane region" description="Helical" evidence="2">
    <location>
        <begin position="190"/>
        <end position="212"/>
    </location>
</feature>
<organism evidence="3 4">
    <name type="scientific">Janibacter terrae</name>
    <dbReference type="NCBI Taxonomy" id="103817"/>
    <lineage>
        <taxon>Bacteria</taxon>
        <taxon>Bacillati</taxon>
        <taxon>Actinomycetota</taxon>
        <taxon>Actinomycetes</taxon>
        <taxon>Micrococcales</taxon>
        <taxon>Intrasporangiaceae</taxon>
        <taxon>Janibacter</taxon>
    </lineage>
</organism>
<gene>
    <name evidence="3" type="ORF">N5P18_12285</name>
</gene>
<keyword evidence="2" id="KW-0472">Membrane</keyword>
<keyword evidence="2" id="KW-1133">Transmembrane helix</keyword>
<evidence type="ECO:0000313" key="3">
    <source>
        <dbReference type="EMBL" id="WWF04463.1"/>
    </source>
</evidence>
<proteinExistence type="predicted"/>
<sequence length="521" mass="56212">MSATPPPPPPGRPPAPAGPPPPPPGRTAGASATPPPPSVTPTPPPPPGQPPAPPSSSRPAEDTLSRRVLRRSAPDEPEWFRTASRSIALAEQEARTDSRAKVLAQQQAYEEQQRAARLAAQQQAAAAQYQQHQAWLQQQQYTAHYVTAQAQANPTPRPTLRTWLLGGTVLIGSLVLVLLFALYYGFAFGVILTLVSLVAALIPLCLVLPIFLWLDRFEAEPLRYLVTAFLYGALVSTFLAIFANTLGGAVISSFASSPQDVSTLTAVLVAPPVEETTKGVFILVMWWFMRREFNGLTDGVVYAGIVAAGFAFTENIQYFAGAATEAGAAGFGWTFVLRGLVTPFLHPMFTSMTGIGIGVAAVSRSVPVKIIAPILGWCAAVLLHGLWNLSASTGLVGLVIGLVVGFGAFVSFVCFVVWTRKREGRVIGQHLMAYVDTGWISGDEVGMLADMKARRQARQWAKYHRGPGGLSSMRSFQDCASELALLRFRMLSHEADPRSLERERVLLDSMTARRREFAGAV</sequence>
<feature type="transmembrane region" description="Helical" evidence="2">
    <location>
        <begin position="340"/>
        <end position="363"/>
    </location>
</feature>
<keyword evidence="3" id="KW-0482">Metalloprotease</keyword>